<evidence type="ECO:0000313" key="2">
    <source>
        <dbReference type="EMBL" id="SVA35983.1"/>
    </source>
</evidence>
<dbReference type="Gene3D" id="3.90.226.10">
    <property type="entry name" value="2-enoyl-CoA Hydratase, Chain A, domain 1"/>
    <property type="match status" value="1"/>
</dbReference>
<reference evidence="2" key="1">
    <citation type="submission" date="2018-05" db="EMBL/GenBank/DDBJ databases">
        <authorList>
            <person name="Lanie J.A."/>
            <person name="Ng W.-L."/>
            <person name="Kazmierczak K.M."/>
            <person name="Andrzejewski T.M."/>
            <person name="Davidsen T.M."/>
            <person name="Wayne K.J."/>
            <person name="Tettelin H."/>
            <person name="Glass J.I."/>
            <person name="Rusch D."/>
            <person name="Podicherti R."/>
            <person name="Tsui H.-C.T."/>
            <person name="Winkler M.E."/>
        </authorList>
    </citation>
    <scope>NUCLEOTIDE SEQUENCE</scope>
</reference>
<organism evidence="2">
    <name type="scientific">marine metagenome</name>
    <dbReference type="NCBI Taxonomy" id="408172"/>
    <lineage>
        <taxon>unclassified sequences</taxon>
        <taxon>metagenomes</taxon>
        <taxon>ecological metagenomes</taxon>
    </lineage>
</organism>
<gene>
    <name evidence="2" type="ORF">METZ01_LOCUS88837</name>
</gene>
<protein>
    <recommendedName>
        <fullName evidence="3">Enoyl-CoA hydratase</fullName>
    </recommendedName>
</protein>
<dbReference type="CDD" id="cd06558">
    <property type="entry name" value="crotonase-like"/>
    <property type="match status" value="1"/>
</dbReference>
<dbReference type="PANTHER" id="PTHR11941:SF54">
    <property type="entry name" value="ENOYL-COA HYDRATASE, MITOCHONDRIAL"/>
    <property type="match status" value="1"/>
</dbReference>
<dbReference type="PANTHER" id="PTHR11941">
    <property type="entry name" value="ENOYL-COA HYDRATASE-RELATED"/>
    <property type="match status" value="1"/>
</dbReference>
<sequence>MGVLRIEQHDRVALLTFDDPDRRNVVSNELNDELEAAFDQLEAEEGVGAIVLTGAGRAFCAGAVLDDLLAAGEHPSGEAGDLPHIYRGFLRVAHSSLPTVAAVNGAAVGAGMNMVLACDLVVAGRSARFDTRFLAIGIHPGGGHTWRLRNITDLQTAKAMVLFNQVLDGEEAARRGVAWECVEDEELVDRAIDFARRAAAHPRDLVAATKETLHATAAVDESVAAVELEVGPQRRSMEQPAFVEMVRGLRDRISSGD</sequence>
<evidence type="ECO:0000256" key="1">
    <source>
        <dbReference type="ARBA" id="ARBA00005254"/>
    </source>
</evidence>
<accession>A0A381V9J2</accession>
<dbReference type="PROSITE" id="PS00166">
    <property type="entry name" value="ENOYL_COA_HYDRATASE"/>
    <property type="match status" value="1"/>
</dbReference>
<dbReference type="SUPFAM" id="SSF52096">
    <property type="entry name" value="ClpP/crotonase"/>
    <property type="match status" value="1"/>
</dbReference>
<name>A0A381V9J2_9ZZZZ</name>
<dbReference type="AlphaFoldDB" id="A0A381V9J2"/>
<comment type="similarity">
    <text evidence="1">Belongs to the enoyl-CoA hydratase/isomerase family.</text>
</comment>
<dbReference type="Pfam" id="PF00378">
    <property type="entry name" value="ECH_1"/>
    <property type="match status" value="1"/>
</dbReference>
<dbReference type="InterPro" id="IPR018376">
    <property type="entry name" value="Enoyl-CoA_hyd/isom_CS"/>
</dbReference>
<proteinExistence type="inferred from homology"/>
<evidence type="ECO:0008006" key="3">
    <source>
        <dbReference type="Google" id="ProtNLM"/>
    </source>
</evidence>
<dbReference type="InterPro" id="IPR029045">
    <property type="entry name" value="ClpP/crotonase-like_dom_sf"/>
</dbReference>
<dbReference type="GO" id="GO:0006635">
    <property type="term" value="P:fatty acid beta-oxidation"/>
    <property type="evidence" value="ECO:0007669"/>
    <property type="project" value="TreeGrafter"/>
</dbReference>
<dbReference type="GO" id="GO:0003824">
    <property type="term" value="F:catalytic activity"/>
    <property type="evidence" value="ECO:0007669"/>
    <property type="project" value="InterPro"/>
</dbReference>
<dbReference type="EMBL" id="UINC01007989">
    <property type="protein sequence ID" value="SVA35983.1"/>
    <property type="molecule type" value="Genomic_DNA"/>
</dbReference>
<dbReference type="InterPro" id="IPR001753">
    <property type="entry name" value="Enoyl-CoA_hydra/iso"/>
</dbReference>